<dbReference type="Proteomes" id="UP000626220">
    <property type="component" value="Unassembled WGS sequence"/>
</dbReference>
<evidence type="ECO:0000256" key="1">
    <source>
        <dbReference type="SAM" id="SignalP"/>
    </source>
</evidence>
<evidence type="ECO:0000313" key="4">
    <source>
        <dbReference type="Proteomes" id="UP000626220"/>
    </source>
</evidence>
<reference evidence="3" key="2">
    <citation type="submission" date="2020-09" db="EMBL/GenBank/DDBJ databases">
        <authorList>
            <person name="Sun Q."/>
            <person name="Kim S."/>
        </authorList>
    </citation>
    <scope>NUCLEOTIDE SEQUENCE</scope>
    <source>
        <strain evidence="3">KCTC 42650</strain>
    </source>
</reference>
<dbReference type="InterPro" id="IPR027372">
    <property type="entry name" value="Phytase-like_dom"/>
</dbReference>
<dbReference type="SUPFAM" id="SSF63829">
    <property type="entry name" value="Calcium-dependent phosphotriesterase"/>
    <property type="match status" value="1"/>
</dbReference>
<dbReference type="RefSeq" id="WP_189683118.1">
    <property type="nucleotide sequence ID" value="NZ_BNCJ01000048.1"/>
</dbReference>
<protein>
    <recommendedName>
        <fullName evidence="2">Phytase-like domain-containing protein</fullName>
    </recommendedName>
</protein>
<name>A0A8J3MAA5_9RHOB</name>
<feature type="chain" id="PRO_5035287108" description="Phytase-like domain-containing protein" evidence="1">
    <location>
        <begin position="24"/>
        <end position="295"/>
    </location>
</feature>
<evidence type="ECO:0000259" key="2">
    <source>
        <dbReference type="Pfam" id="PF13449"/>
    </source>
</evidence>
<proteinExistence type="predicted"/>
<reference evidence="3" key="1">
    <citation type="journal article" date="2014" name="Int. J. Syst. Evol. Microbiol.">
        <title>Complete genome sequence of Corynebacterium casei LMG S-19264T (=DSM 44701T), isolated from a smear-ripened cheese.</title>
        <authorList>
            <consortium name="US DOE Joint Genome Institute (JGI-PGF)"/>
            <person name="Walter F."/>
            <person name="Albersmeier A."/>
            <person name="Kalinowski J."/>
            <person name="Ruckert C."/>
        </authorList>
    </citation>
    <scope>NUCLEOTIDE SEQUENCE</scope>
    <source>
        <strain evidence="3">KCTC 42650</strain>
    </source>
</reference>
<dbReference type="Pfam" id="PF13449">
    <property type="entry name" value="Phytase-like"/>
    <property type="match status" value="1"/>
</dbReference>
<organism evidence="3 4">
    <name type="scientific">Seohaeicola zhoushanensis</name>
    <dbReference type="NCBI Taxonomy" id="1569283"/>
    <lineage>
        <taxon>Bacteria</taxon>
        <taxon>Pseudomonadati</taxon>
        <taxon>Pseudomonadota</taxon>
        <taxon>Alphaproteobacteria</taxon>
        <taxon>Rhodobacterales</taxon>
        <taxon>Roseobacteraceae</taxon>
        <taxon>Seohaeicola</taxon>
    </lineage>
</organism>
<sequence>MQAKAWPALLALLAPLVGADAAAADGLRHVGTFEWKTEAVIGISGLEVAADGLSFQAVGDRGWYLSGRFQRQDGRISGLTLDRLLPILGNDGLPVAARRVGDWADAEGLAVAPDGGYWISFERWAHVARYTAPELGGAWIKDHPSFRQLADNRQLEALALHPDGTLYAFPEQPLGPGFPIYRLAPEGWSIAGHIPPRDGFSLVGADFADDGLLYLLERKLVLGLWWQNRVRRLRIEDPDAAEILWTGQRGAFNNLEGIAVWPADDGLRLTLVSDNNGVHGEPTQFVEFRLVTSGG</sequence>
<dbReference type="EMBL" id="BNCJ01000048">
    <property type="protein sequence ID" value="GHF75778.1"/>
    <property type="molecule type" value="Genomic_DNA"/>
</dbReference>
<feature type="domain" description="Phytase-like" evidence="2">
    <location>
        <begin position="40"/>
        <end position="277"/>
    </location>
</feature>
<dbReference type="PIRSF" id="PIRSF031900">
    <property type="entry name" value="UCP031900"/>
    <property type="match status" value="1"/>
</dbReference>
<gene>
    <name evidence="3" type="ORF">GCM10017056_52720</name>
</gene>
<keyword evidence="4" id="KW-1185">Reference proteome</keyword>
<dbReference type="AlphaFoldDB" id="A0A8J3MAA5"/>
<comment type="caution">
    <text evidence="3">The sequence shown here is derived from an EMBL/GenBank/DDBJ whole genome shotgun (WGS) entry which is preliminary data.</text>
</comment>
<evidence type="ECO:0000313" key="3">
    <source>
        <dbReference type="EMBL" id="GHF75778.1"/>
    </source>
</evidence>
<dbReference type="InterPro" id="IPR014567">
    <property type="entry name" value="UCP031900"/>
</dbReference>
<keyword evidence="1" id="KW-0732">Signal</keyword>
<feature type="signal peptide" evidence="1">
    <location>
        <begin position="1"/>
        <end position="23"/>
    </location>
</feature>
<accession>A0A8J3MAA5</accession>